<feature type="domain" description="Right handed beta helix" evidence="3">
    <location>
        <begin position="112"/>
        <end position="293"/>
    </location>
</feature>
<feature type="chain" id="PRO_5013358226" description="Right handed beta helix domain-containing protein" evidence="2">
    <location>
        <begin position="23"/>
        <end position="473"/>
    </location>
</feature>
<dbReference type="RefSeq" id="WP_072598308.1">
    <property type="nucleotide sequence ID" value="NZ_CP018221.1"/>
</dbReference>
<feature type="compositionally biased region" description="Low complexity" evidence="1">
    <location>
        <begin position="417"/>
        <end position="435"/>
    </location>
</feature>
<dbReference type="KEGG" id="sphj:BSL82_16255"/>
<name>A0A1L3ZYG1_9SPHN</name>
<dbReference type="AlphaFoldDB" id="A0A1L3ZYG1"/>
<dbReference type="Pfam" id="PF13229">
    <property type="entry name" value="Beta_helix"/>
    <property type="match status" value="1"/>
</dbReference>
<feature type="region of interest" description="Disordered" evidence="1">
    <location>
        <begin position="413"/>
        <end position="435"/>
    </location>
</feature>
<dbReference type="InterPro" id="IPR039448">
    <property type="entry name" value="Beta_helix"/>
</dbReference>
<accession>A0A1L3ZYG1</accession>
<keyword evidence="2" id="KW-0732">Signal</keyword>
<dbReference type="Gene3D" id="2.160.20.10">
    <property type="entry name" value="Single-stranded right-handed beta-helix, Pectin lyase-like"/>
    <property type="match status" value="1"/>
</dbReference>
<dbReference type="EMBL" id="CP018221">
    <property type="protein sequence ID" value="API60650.1"/>
    <property type="molecule type" value="Genomic_DNA"/>
</dbReference>
<gene>
    <name evidence="4" type="ORF">BSL82_16255</name>
</gene>
<dbReference type="SUPFAM" id="SSF51126">
    <property type="entry name" value="Pectin lyase-like"/>
    <property type="match status" value="1"/>
</dbReference>
<evidence type="ECO:0000256" key="1">
    <source>
        <dbReference type="SAM" id="MobiDB-lite"/>
    </source>
</evidence>
<dbReference type="Proteomes" id="UP000182063">
    <property type="component" value="Chromosome"/>
</dbReference>
<sequence length="473" mass="49460">MKLLHLPVLAAICVAAPGIASAVTISSAAQLASALKAAKGGETFDLAPGNYGTLLIQSRRFSTPVTFRSIDPSKPAVFSGQSVVRDSSGVRFDAVSFHMPNPGSIKEAGKALALYGSSNISMSNVRAYGSLDGNPQNDGLGIYIQGSSGITVSGSNFTELHRGIGISRSTGVVITGNMIHNVRSDGVVLAQSENVKISSNIIRDFMPVKGDHPDGIQLWTAGTNAPSKNIEISSNLIVGKLGAQMQGIFVTDQSGGKLPYSGITIKNNTVVGAAWHGITVHHTSNASVTGNTVVTIPGSNNTSWIMMRYVSGVMSGNTAKSLPVSDSPNLKQANNKTNTISSSLAEQAIEAWYQANLATLPDPDTIAQSPIGSNDPTVNNGFNTPTPTPDDPVLLTNSAYKMVAIDDQSVQQNDAFSQTSQQLQQTTTGSNTGTNNVLSAVPEPETWVQLVAGFGMVGWLMRRSRSGTRASVG</sequence>
<proteinExistence type="predicted"/>
<organism evidence="4 5">
    <name type="scientific">Tardibacter chloracetimidivorans</name>
    <dbReference type="NCBI Taxonomy" id="1921510"/>
    <lineage>
        <taxon>Bacteria</taxon>
        <taxon>Pseudomonadati</taxon>
        <taxon>Pseudomonadota</taxon>
        <taxon>Alphaproteobacteria</taxon>
        <taxon>Sphingomonadales</taxon>
        <taxon>Sphingomonadaceae</taxon>
        <taxon>Tardibacter</taxon>
    </lineage>
</organism>
<protein>
    <recommendedName>
        <fullName evidence="3">Right handed beta helix domain-containing protein</fullName>
    </recommendedName>
</protein>
<reference evidence="5" key="1">
    <citation type="submission" date="2016-11" db="EMBL/GenBank/DDBJ databases">
        <title>Complete Genome Sequence of alachlor-degrading Sphingomonas sp. strain JJ-A5.</title>
        <authorList>
            <person name="Lee H."/>
            <person name="Ka J.-O."/>
        </authorList>
    </citation>
    <scope>NUCLEOTIDE SEQUENCE [LARGE SCALE GENOMIC DNA]</scope>
    <source>
        <strain evidence="5">JJ-A5</strain>
    </source>
</reference>
<evidence type="ECO:0000259" key="3">
    <source>
        <dbReference type="Pfam" id="PF13229"/>
    </source>
</evidence>
<dbReference type="InterPro" id="IPR006626">
    <property type="entry name" value="PbH1"/>
</dbReference>
<evidence type="ECO:0000313" key="5">
    <source>
        <dbReference type="Proteomes" id="UP000182063"/>
    </source>
</evidence>
<dbReference type="InterPro" id="IPR012334">
    <property type="entry name" value="Pectin_lyas_fold"/>
</dbReference>
<dbReference type="OrthoDB" id="8450986at2"/>
<evidence type="ECO:0000313" key="4">
    <source>
        <dbReference type="EMBL" id="API60650.1"/>
    </source>
</evidence>
<evidence type="ECO:0000256" key="2">
    <source>
        <dbReference type="SAM" id="SignalP"/>
    </source>
</evidence>
<dbReference type="InterPro" id="IPR011050">
    <property type="entry name" value="Pectin_lyase_fold/virulence"/>
</dbReference>
<dbReference type="STRING" id="1921510.BSL82_16255"/>
<keyword evidence="5" id="KW-1185">Reference proteome</keyword>
<feature type="signal peptide" evidence="2">
    <location>
        <begin position="1"/>
        <end position="22"/>
    </location>
</feature>
<dbReference type="SMART" id="SM00710">
    <property type="entry name" value="PbH1"/>
    <property type="match status" value="6"/>
</dbReference>